<evidence type="ECO:0000313" key="4">
    <source>
        <dbReference type="EMBL" id="SPR01719.1"/>
    </source>
</evidence>
<feature type="transmembrane region" description="Helical" evidence="2">
    <location>
        <begin position="1159"/>
        <end position="1181"/>
    </location>
</feature>
<dbReference type="Proteomes" id="UP000290189">
    <property type="component" value="Unassembled WGS sequence"/>
</dbReference>
<proteinExistence type="predicted"/>
<name>A0A3P3YNS2_PLABS</name>
<feature type="transmembrane region" description="Helical" evidence="2">
    <location>
        <begin position="177"/>
        <end position="202"/>
    </location>
</feature>
<feature type="transmembrane region" description="Helical" evidence="2">
    <location>
        <begin position="285"/>
        <end position="303"/>
    </location>
</feature>
<feature type="compositionally biased region" description="Polar residues" evidence="1">
    <location>
        <begin position="1298"/>
        <end position="1309"/>
    </location>
</feature>
<feature type="transmembrane region" description="Helical" evidence="2">
    <location>
        <begin position="208"/>
        <end position="234"/>
    </location>
</feature>
<feature type="compositionally biased region" description="Basic and acidic residues" evidence="1">
    <location>
        <begin position="1268"/>
        <end position="1277"/>
    </location>
</feature>
<keyword evidence="4" id="KW-0496">Mitochondrion</keyword>
<feature type="region of interest" description="Disordered" evidence="1">
    <location>
        <begin position="1228"/>
        <end position="1309"/>
    </location>
</feature>
<feature type="transmembrane region" description="Helical" evidence="2">
    <location>
        <begin position="57"/>
        <end position="75"/>
    </location>
</feature>
<feature type="transmembrane region" description="Helical" evidence="2">
    <location>
        <begin position="1608"/>
        <end position="1633"/>
    </location>
</feature>
<feature type="transmembrane region" description="Helical" evidence="2">
    <location>
        <begin position="344"/>
        <end position="363"/>
    </location>
</feature>
<keyword evidence="2" id="KW-0472">Membrane</keyword>
<feature type="region of interest" description="Disordered" evidence="1">
    <location>
        <begin position="902"/>
        <end position="930"/>
    </location>
</feature>
<reference evidence="4 5" key="1">
    <citation type="submission" date="2018-03" db="EMBL/GenBank/DDBJ databases">
        <authorList>
            <person name="Fogelqvist J."/>
        </authorList>
    </citation>
    <scope>NUCLEOTIDE SEQUENCE [LARGE SCALE GENOMIC DNA]</scope>
</reference>
<accession>A0A3P3YNS2</accession>
<evidence type="ECO:0000313" key="5">
    <source>
        <dbReference type="Proteomes" id="UP000290189"/>
    </source>
</evidence>
<gene>
    <name evidence="4" type="ORF">PLBR_LOCUS8934</name>
</gene>
<dbReference type="Pfam" id="PF25474">
    <property type="entry name" value="TPR_TmcB"/>
    <property type="match status" value="1"/>
</dbReference>
<dbReference type="InterPro" id="IPR052994">
    <property type="entry name" value="Tiny_macrocysts_regulators"/>
</dbReference>
<protein>
    <recommendedName>
        <fullName evidence="3">TmcB/TmcC TPR repeats domain-containing protein</fullName>
    </recommendedName>
</protein>
<evidence type="ECO:0000256" key="1">
    <source>
        <dbReference type="SAM" id="MobiDB-lite"/>
    </source>
</evidence>
<keyword evidence="2" id="KW-1133">Transmembrane helix</keyword>
<dbReference type="EMBL" id="OVEO01000019">
    <property type="protein sequence ID" value="SPR01719.1"/>
    <property type="molecule type" value="Genomic_DNA"/>
</dbReference>
<dbReference type="InterPro" id="IPR057352">
    <property type="entry name" value="TPR_TmcB/C"/>
</dbReference>
<feature type="transmembrane region" description="Helical" evidence="2">
    <location>
        <begin position="1358"/>
        <end position="1378"/>
    </location>
</feature>
<keyword evidence="2" id="KW-0812">Transmembrane</keyword>
<feature type="compositionally biased region" description="Low complexity" evidence="1">
    <location>
        <begin position="919"/>
        <end position="930"/>
    </location>
</feature>
<organism evidence="4 5">
    <name type="scientific">Plasmodiophora brassicae</name>
    <name type="common">Clubroot disease agent</name>
    <dbReference type="NCBI Taxonomy" id="37360"/>
    <lineage>
        <taxon>Eukaryota</taxon>
        <taxon>Sar</taxon>
        <taxon>Rhizaria</taxon>
        <taxon>Endomyxa</taxon>
        <taxon>Phytomyxea</taxon>
        <taxon>Plasmodiophorida</taxon>
        <taxon>Plasmodiophoridae</taxon>
        <taxon>Plasmodiophora</taxon>
    </lineage>
</organism>
<feature type="transmembrane region" description="Helical" evidence="2">
    <location>
        <begin position="144"/>
        <end position="165"/>
    </location>
</feature>
<feature type="domain" description="TmcB/TmcC TPR repeats" evidence="3">
    <location>
        <begin position="466"/>
        <end position="586"/>
    </location>
</feature>
<feature type="transmembrane region" description="Helical" evidence="2">
    <location>
        <begin position="315"/>
        <end position="338"/>
    </location>
</feature>
<sequence length="1687" mass="184444">MQAQELTGTHAFMGLRSVSSAESSTAQSFVSGAAVADDLDFSLGQDGTQNTSLAERLVIWFNSCQAGFIALLYIMSKSSSHSAAYDVVVEIIEAFQMMALMVPPADAFNFGLERPIQSWFDFALYFTVLPRVVLGDKAVEIGNYLSAGLLMILLATGTYLGYACVAGSNRYMWIAVVFRSLAGAMVTFMYVPTFGILTWYVTFEDLPIWANTFITVLMLALAPVIAVVGAVIALTMFESEPTSTAASARPHSRIFQLRFAMKTILTVIGQYLWWTPIAQTDACRICWALLTLASAFTLAYLQVMYQPFYNMKSNMLHAVFQSVVFWAVLCSTFLRVILPRTVSVMTLFFGGPLFVVPLVILAVKTRRSYLDRLDVAKCSNVYEVELCCRPADWRNATDSELDAIAGKYQQAHERFPKSVALHIFESIFLLSVRNATLQARKVLLRADKLELSVDEKFYLFRQVRKLKECMESWTTGKDRTALEFVNLERGLLEARRLDMKCCQTMVQFWIEIDKKSDMNRVLRLTQAIGFLTNRASAAYRTLVRRSPNSPKALHMYAGFLHTVINNTDLADRMSIKAERAVNLRRQEGGTQNDYMDEQVATVTISITDDTSNNFSLGSIIAVNDPAVTLLGDGVVGRDLHQFLLPPWSTVFPTVATRYLDSGETDLMMRPINAFCKNAKGELFQGTIFLRPFSHDGITFVTFASIVPTSSPLASIVIADSSTGLVFGMSAAALSLFQVGVDDLASNSLKVTDLIQDYDDNREEFLRDPGVAREAAMSHRVSLDDPGRINVAVTLFQVHTETVDAITVSPFDEPRHSVAFSSSKVSIALPPVDSVSEVSDSERDLTSLAVIAPEQTSGNRSRRRFFGQSSRKVQFTALQDTPDGTNTACVDLVAESKMDVAGKANTGSGRARVRNSNVGPPSASSVSEANSSVNQARALRHALLRNNSELDPSLRSFRNIYLRVIALVAVASTAWFVAEHQSVTTYNSFMQTAIASSNRRAYLTSAAFAAFNLMLMNNGLIPNDTDVQALLRERMSGAAATLHSNDLALYKARGLFGGDVVPLYETPAVKVRLLLQDSDNSHGTSTMVSQMGLFDAVTMYTSAADQLTRSDLSKFRSTDPLVFTLIANALGSTPSSLPGAITASRDAVFAKLTSLLSSTVSMTVIVSVICLVLITISVLALYPKVKTIEESKHETMQTLMNLPEEATAAIRDSILDRLETTHGIAARSVLMATNATRSGHNRSKTKRRRPQNDSGDLTLKPADEDDDQRNDNDQRCEDSPTADARSQPRDAGTGGDLQIGTTPASNMTADQGTMNVKHADSISIADQRLGKQTFQTRLGKMLMALDHFLDFLQDRGTHVTLRAATIILVAMVYFIAANLQVTSMHDSMRNLPAWMSLSSSNHRLTADIALYLQMYAAGAKVKGVDDDVPANLITQPLIMNSILQLETSASQLLYSNENRGTVGMVNVYGGTQPDSVSDELDLLLTNGCIHFQEGASPTQVTCEQFRNGVMASGLYHATVEYARQSKGLANVLSNTAPAANADIQVEGATGTGIWLLGNETAVMSNLATADLVNLLEFENSFMDPVGRRSLKLFGNVVGAILPDYVLTQILLLVGFIAAVVAQYLFVVYPLIGVLDSECKQARMLLLLVPEESLAGIASSHLFTNIVNTDEQCQANSAEKNDKAPVTNN</sequence>
<feature type="compositionally biased region" description="Basic residues" evidence="1">
    <location>
        <begin position="1238"/>
        <end position="1248"/>
    </location>
</feature>
<evidence type="ECO:0000259" key="3">
    <source>
        <dbReference type="Pfam" id="PF25474"/>
    </source>
</evidence>
<dbReference type="PANTHER" id="PTHR31600">
    <property type="entry name" value="TINY MACROCYSTS PROTEIN B-RELATED"/>
    <property type="match status" value="1"/>
</dbReference>
<evidence type="ECO:0000256" key="2">
    <source>
        <dbReference type="SAM" id="Phobius"/>
    </source>
</evidence>
<geneLocation type="mitochondrion" evidence="4"/>
<dbReference type="PANTHER" id="PTHR31600:SF2">
    <property type="entry name" value="GAMETE ENRICHED GENE 10 PROTEIN-RELATED"/>
    <property type="match status" value="1"/>
</dbReference>